<feature type="transmembrane region" description="Helical" evidence="1">
    <location>
        <begin position="157"/>
        <end position="175"/>
    </location>
</feature>
<evidence type="ECO:0000313" key="2">
    <source>
        <dbReference type="EMBL" id="QJA64128.1"/>
    </source>
</evidence>
<dbReference type="EMBL" id="MT141513">
    <property type="protein sequence ID" value="QJA64128.1"/>
    <property type="molecule type" value="Genomic_DNA"/>
</dbReference>
<dbReference type="EMBL" id="MT142486">
    <property type="protein sequence ID" value="QJA82393.1"/>
    <property type="molecule type" value="Genomic_DNA"/>
</dbReference>
<accession>A0A6M3J3P0</accession>
<protein>
    <submittedName>
        <fullName evidence="2">Uncharacterized protein</fullName>
    </submittedName>
</protein>
<proteinExistence type="predicted"/>
<keyword evidence="1" id="KW-0812">Transmembrane</keyword>
<sequence>MVMTTKVKAIQVGTTSEINLKATRDGELRVVQYLPVYAQLCAAGKVFGIETTAGTAKAPVAVMPTTTATWSLYNANTTASLVVIKVALASISGTLGLGGAIIGTVPIGDQTAVTSNYSGAIVGCMDGTAKTPSAYIANATTLIGTQSPWNVLSSRDMLAVIGVGAGMVANVNGMMVVPPLGSAGFDVLAPVGTTALFAISIVFAEVTLDT</sequence>
<name>A0A6M3J3P0_9ZZZZ</name>
<evidence type="ECO:0000313" key="3">
    <source>
        <dbReference type="EMBL" id="QJA82393.1"/>
    </source>
</evidence>
<gene>
    <name evidence="3" type="ORF">MM415A00409_0019</name>
    <name evidence="2" type="ORF">MM415B00536_0029</name>
</gene>
<organism evidence="2">
    <name type="scientific">viral metagenome</name>
    <dbReference type="NCBI Taxonomy" id="1070528"/>
    <lineage>
        <taxon>unclassified sequences</taxon>
        <taxon>metagenomes</taxon>
        <taxon>organismal metagenomes</taxon>
    </lineage>
</organism>
<feature type="transmembrane region" description="Helical" evidence="1">
    <location>
        <begin position="187"/>
        <end position="208"/>
    </location>
</feature>
<keyword evidence="1" id="KW-1133">Transmembrane helix</keyword>
<dbReference type="AlphaFoldDB" id="A0A6M3J3P0"/>
<keyword evidence="1" id="KW-0472">Membrane</keyword>
<reference evidence="2" key="1">
    <citation type="submission" date="2020-03" db="EMBL/GenBank/DDBJ databases">
        <title>The deep terrestrial virosphere.</title>
        <authorList>
            <person name="Holmfeldt K."/>
            <person name="Nilsson E."/>
            <person name="Simone D."/>
            <person name="Lopez-Fernandez M."/>
            <person name="Wu X."/>
            <person name="de Brujin I."/>
            <person name="Lundin D."/>
            <person name="Andersson A."/>
            <person name="Bertilsson S."/>
            <person name="Dopson M."/>
        </authorList>
    </citation>
    <scope>NUCLEOTIDE SEQUENCE</scope>
    <source>
        <strain evidence="3">MM415A00409</strain>
        <strain evidence="2">MM415B00536</strain>
    </source>
</reference>
<evidence type="ECO:0000256" key="1">
    <source>
        <dbReference type="SAM" id="Phobius"/>
    </source>
</evidence>